<accession>A0A173TBC6</accession>
<evidence type="ECO:0000256" key="1">
    <source>
        <dbReference type="SAM" id="Phobius"/>
    </source>
</evidence>
<proteinExistence type="predicted"/>
<dbReference type="OrthoDB" id="1698854at2"/>
<name>A0A173TBC6_EUBRA</name>
<feature type="transmembrane region" description="Helical" evidence="1">
    <location>
        <begin position="7"/>
        <end position="28"/>
    </location>
</feature>
<dbReference type="InterPro" id="IPR010718">
    <property type="entry name" value="DUF1294"/>
</dbReference>
<feature type="transmembrane region" description="Helical" evidence="1">
    <location>
        <begin position="40"/>
        <end position="60"/>
    </location>
</feature>
<feature type="transmembrane region" description="Helical" evidence="1">
    <location>
        <begin position="109"/>
        <end position="128"/>
    </location>
</feature>
<dbReference type="Pfam" id="PF06961">
    <property type="entry name" value="DUF1294"/>
    <property type="match status" value="1"/>
</dbReference>
<feature type="transmembrane region" description="Helical" evidence="1">
    <location>
        <begin position="72"/>
        <end position="89"/>
    </location>
</feature>
<organism evidence="2 3">
    <name type="scientific">Eubacterium ramulus</name>
    <dbReference type="NCBI Taxonomy" id="39490"/>
    <lineage>
        <taxon>Bacteria</taxon>
        <taxon>Bacillati</taxon>
        <taxon>Bacillota</taxon>
        <taxon>Clostridia</taxon>
        <taxon>Eubacteriales</taxon>
        <taxon>Eubacteriaceae</taxon>
        <taxon>Eubacterium</taxon>
    </lineage>
</organism>
<gene>
    <name evidence="2" type="ORF">ERS852448_01361</name>
</gene>
<keyword evidence="1" id="KW-0812">Transmembrane</keyword>
<dbReference type="AlphaFoldDB" id="A0A173TBC6"/>
<dbReference type="STRING" id="39490.ERS852448_01361"/>
<dbReference type="RefSeq" id="WP_082432769.1">
    <property type="nucleotide sequence ID" value="NZ_CP173382.1"/>
</dbReference>
<protein>
    <submittedName>
        <fullName evidence="2">Protein of uncharacterized function (DUF1294)</fullName>
    </submittedName>
</protein>
<evidence type="ECO:0000313" key="2">
    <source>
        <dbReference type="EMBL" id="CUM98508.1"/>
    </source>
</evidence>
<dbReference type="GeneID" id="97390686"/>
<evidence type="ECO:0000313" key="3">
    <source>
        <dbReference type="Proteomes" id="UP000095492"/>
    </source>
</evidence>
<sequence length="196" mass="22224">MAELGKLEYYLLAINVIGALVYLINMLLYRHTARGQIDVVVTIVSLLGGSAGMLLMILLFDRKAEKENMMSRVFIICIFVIQVIVLLIFKGHHAEHFTFAFWKFFAEHRILLIYLGVINLVTFIVFAIDKANARANRSRIRIVTLLGLSFAGGSVGGLISMYLFRHKTQKDYFTVGMPLIIVTQIVVLFYAMNTGW</sequence>
<feature type="transmembrane region" description="Helical" evidence="1">
    <location>
        <begin position="140"/>
        <end position="163"/>
    </location>
</feature>
<dbReference type="EMBL" id="CYYA01000007">
    <property type="protein sequence ID" value="CUM98508.1"/>
    <property type="molecule type" value="Genomic_DNA"/>
</dbReference>
<dbReference type="Proteomes" id="UP000095492">
    <property type="component" value="Unassembled WGS sequence"/>
</dbReference>
<reference evidence="2 3" key="1">
    <citation type="submission" date="2015-09" db="EMBL/GenBank/DDBJ databases">
        <authorList>
            <consortium name="Pathogen Informatics"/>
        </authorList>
    </citation>
    <scope>NUCLEOTIDE SEQUENCE [LARGE SCALE GENOMIC DNA]</scope>
    <source>
        <strain evidence="2 3">2789STDY5608891</strain>
    </source>
</reference>
<keyword evidence="1" id="KW-1133">Transmembrane helix</keyword>
<keyword evidence="1" id="KW-0472">Membrane</keyword>
<feature type="transmembrane region" description="Helical" evidence="1">
    <location>
        <begin position="175"/>
        <end position="192"/>
    </location>
</feature>